<organism evidence="9 10">
    <name type="scientific">Cutaneotrichosporon cavernicola</name>
    <dbReference type="NCBI Taxonomy" id="279322"/>
    <lineage>
        <taxon>Eukaryota</taxon>
        <taxon>Fungi</taxon>
        <taxon>Dikarya</taxon>
        <taxon>Basidiomycota</taxon>
        <taxon>Agaricomycotina</taxon>
        <taxon>Tremellomycetes</taxon>
        <taxon>Trichosporonales</taxon>
        <taxon>Trichosporonaceae</taxon>
        <taxon>Cutaneotrichosporon</taxon>
    </lineage>
</organism>
<dbReference type="SMART" id="SM00363">
    <property type="entry name" value="S4"/>
    <property type="match status" value="1"/>
</dbReference>
<dbReference type="GeneID" id="85493349"/>
<dbReference type="Gene3D" id="3.10.290.10">
    <property type="entry name" value="RNA-binding S4 domain"/>
    <property type="match status" value="1"/>
</dbReference>
<sequence>MPVRPIHKRGPMSLARNIPRLSWDRENLFNIWLRTNAESPLYRETQFNRSTKTIFQQRWTAKRLMQGYHAEHMGTKKFQRWFLPEILPTVRHGDEVKRTNDLAKWVEGKEKAGGRTIAEKLMAETAEAARSPVGSLMWSEVERRLDVLIFRSCFATSVWQARSYITQGHVKVNGYVVRNANVQLKPGDIFSINPSAIPMLKKIDHEQKPRFRKNVTEVDAKAQARAVKDAGAAVAAEIEAAEGAEEGASTEAGEGAEAAAESEAAVEVEAEAEAEATENKFKEVKAEKRAAISADENKGTFFYLPEYASPHIFVPAYIMPSFLTCSAVYVRHPTSRPGYSEIPTPYDADGPLQSLTWEWFQQVAPRMKPKRRARLMNPQRTQDRRP</sequence>
<dbReference type="CDD" id="cd00165">
    <property type="entry name" value="S4"/>
    <property type="match status" value="1"/>
</dbReference>
<keyword evidence="10" id="KW-1185">Reference proteome</keyword>
<dbReference type="EMBL" id="AP028213">
    <property type="protein sequence ID" value="BEI89478.1"/>
    <property type="molecule type" value="Genomic_DNA"/>
</dbReference>
<dbReference type="GO" id="GO:0003735">
    <property type="term" value="F:structural constituent of ribosome"/>
    <property type="evidence" value="ECO:0007669"/>
    <property type="project" value="TreeGrafter"/>
</dbReference>
<dbReference type="RefSeq" id="XP_060454744.1">
    <property type="nucleotide sequence ID" value="XM_060597896.1"/>
</dbReference>
<evidence type="ECO:0000259" key="8">
    <source>
        <dbReference type="SMART" id="SM00363"/>
    </source>
</evidence>
<comment type="similarity">
    <text evidence="1">Belongs to the universal ribosomal protein uS4 family.</text>
</comment>
<dbReference type="PANTHER" id="PTHR11831:SF4">
    <property type="entry name" value="SMALL RIBOSOMAL SUBUNIT PROTEIN US4M"/>
    <property type="match status" value="1"/>
</dbReference>
<dbReference type="GO" id="GO:0042274">
    <property type="term" value="P:ribosomal small subunit biogenesis"/>
    <property type="evidence" value="ECO:0007669"/>
    <property type="project" value="TreeGrafter"/>
</dbReference>
<dbReference type="InterPro" id="IPR036986">
    <property type="entry name" value="S4_RNA-bd_sf"/>
</dbReference>
<evidence type="ECO:0000313" key="10">
    <source>
        <dbReference type="Proteomes" id="UP001233271"/>
    </source>
</evidence>
<dbReference type="GO" id="GO:0019843">
    <property type="term" value="F:rRNA binding"/>
    <property type="evidence" value="ECO:0007669"/>
    <property type="project" value="UniProtKB-KW"/>
</dbReference>
<dbReference type="Proteomes" id="UP001233271">
    <property type="component" value="Chromosome 2"/>
</dbReference>
<evidence type="ECO:0000313" key="9">
    <source>
        <dbReference type="EMBL" id="BEI89478.1"/>
    </source>
</evidence>
<evidence type="ECO:0000256" key="1">
    <source>
        <dbReference type="ARBA" id="ARBA00007465"/>
    </source>
</evidence>
<evidence type="ECO:0000256" key="6">
    <source>
        <dbReference type="PROSITE-ProRule" id="PRU00182"/>
    </source>
</evidence>
<keyword evidence="5" id="KW-0687">Ribonucleoprotein</keyword>
<dbReference type="Pfam" id="PF01479">
    <property type="entry name" value="S4"/>
    <property type="match status" value="1"/>
</dbReference>
<feature type="domain" description="RNA-binding S4" evidence="8">
    <location>
        <begin position="143"/>
        <end position="216"/>
    </location>
</feature>
<gene>
    <name evidence="9" type="ORF">CcaverHIS019_0208400</name>
</gene>
<feature type="compositionally biased region" description="Acidic residues" evidence="7">
    <location>
        <begin position="264"/>
        <end position="276"/>
    </location>
</feature>
<evidence type="ECO:0000256" key="5">
    <source>
        <dbReference type="ARBA" id="ARBA00023274"/>
    </source>
</evidence>
<proteinExistence type="inferred from homology"/>
<keyword evidence="2" id="KW-0699">rRNA-binding</keyword>
<accession>A0AA48IIL4</accession>
<evidence type="ECO:0000256" key="2">
    <source>
        <dbReference type="ARBA" id="ARBA00022730"/>
    </source>
</evidence>
<dbReference type="InterPro" id="IPR022801">
    <property type="entry name" value="Ribosomal_uS4"/>
</dbReference>
<evidence type="ECO:0000256" key="7">
    <source>
        <dbReference type="SAM" id="MobiDB-lite"/>
    </source>
</evidence>
<protein>
    <recommendedName>
        <fullName evidence="8">RNA-binding S4 domain-containing protein</fullName>
    </recommendedName>
</protein>
<dbReference type="SUPFAM" id="SSF55174">
    <property type="entry name" value="Alpha-L RNA-binding motif"/>
    <property type="match status" value="1"/>
</dbReference>
<keyword evidence="3 6" id="KW-0694">RNA-binding</keyword>
<dbReference type="InterPro" id="IPR002942">
    <property type="entry name" value="S4_RNA-bd"/>
</dbReference>
<name>A0AA48IIL4_9TREE</name>
<keyword evidence="4" id="KW-0689">Ribosomal protein</keyword>
<dbReference type="GO" id="GO:0005763">
    <property type="term" value="C:mitochondrial small ribosomal subunit"/>
    <property type="evidence" value="ECO:0007669"/>
    <property type="project" value="TreeGrafter"/>
</dbReference>
<dbReference type="PANTHER" id="PTHR11831">
    <property type="entry name" value="30S 40S RIBOSOMAL PROTEIN"/>
    <property type="match status" value="1"/>
</dbReference>
<evidence type="ECO:0000256" key="4">
    <source>
        <dbReference type="ARBA" id="ARBA00022980"/>
    </source>
</evidence>
<evidence type="ECO:0000256" key="3">
    <source>
        <dbReference type="ARBA" id="ARBA00022884"/>
    </source>
</evidence>
<dbReference type="KEGG" id="ccac:CcaHIS019_0208400"/>
<feature type="region of interest" description="Disordered" evidence="7">
    <location>
        <begin position="241"/>
        <end position="279"/>
    </location>
</feature>
<feature type="compositionally biased region" description="Low complexity" evidence="7">
    <location>
        <begin position="246"/>
        <end position="263"/>
    </location>
</feature>
<dbReference type="AlphaFoldDB" id="A0AA48IIL4"/>
<dbReference type="PROSITE" id="PS50889">
    <property type="entry name" value="S4"/>
    <property type="match status" value="1"/>
</dbReference>
<reference evidence="9" key="1">
    <citation type="journal article" date="2023" name="BMC Genomics">
        <title>Chromosome-level genome assemblies of Cutaneotrichosporon spp. (Trichosporonales, Basidiomycota) reveal imbalanced evolution between nucleotide sequences and chromosome synteny.</title>
        <authorList>
            <person name="Kobayashi Y."/>
            <person name="Kayamori A."/>
            <person name="Aoki K."/>
            <person name="Shiwa Y."/>
            <person name="Matsutani M."/>
            <person name="Fujita N."/>
            <person name="Sugita T."/>
            <person name="Iwasaki W."/>
            <person name="Tanaka N."/>
            <person name="Takashima M."/>
        </authorList>
    </citation>
    <scope>NUCLEOTIDE SEQUENCE</scope>
    <source>
        <strain evidence="9">HIS019</strain>
    </source>
</reference>